<keyword evidence="1 2" id="KW-0238">DNA-binding</keyword>
<dbReference type="Proteomes" id="UP000073492">
    <property type="component" value="Unassembled WGS sequence"/>
</dbReference>
<dbReference type="EMBL" id="LFZO01000047">
    <property type="protein sequence ID" value="KXT15930.1"/>
    <property type="molecule type" value="Genomic_DNA"/>
</dbReference>
<feature type="domain" description="NDT80" evidence="4">
    <location>
        <begin position="225"/>
        <end position="534"/>
    </location>
</feature>
<evidence type="ECO:0000256" key="3">
    <source>
        <dbReference type="SAM" id="MobiDB-lite"/>
    </source>
</evidence>
<name>A0A139IMB4_9PEZI</name>
<feature type="compositionally biased region" description="Low complexity" evidence="3">
    <location>
        <begin position="590"/>
        <end position="606"/>
    </location>
</feature>
<dbReference type="InterPro" id="IPR008967">
    <property type="entry name" value="p53-like_TF_DNA-bd_sf"/>
</dbReference>
<feature type="region of interest" description="Disordered" evidence="3">
    <location>
        <begin position="588"/>
        <end position="620"/>
    </location>
</feature>
<dbReference type="GO" id="GO:0003700">
    <property type="term" value="F:DNA-binding transcription factor activity"/>
    <property type="evidence" value="ECO:0007669"/>
    <property type="project" value="UniProtKB-UniRule"/>
</dbReference>
<proteinExistence type="predicted"/>
<organism evidence="5 6">
    <name type="scientific">Pseudocercospora musae</name>
    <dbReference type="NCBI Taxonomy" id="113226"/>
    <lineage>
        <taxon>Eukaryota</taxon>
        <taxon>Fungi</taxon>
        <taxon>Dikarya</taxon>
        <taxon>Ascomycota</taxon>
        <taxon>Pezizomycotina</taxon>
        <taxon>Dothideomycetes</taxon>
        <taxon>Dothideomycetidae</taxon>
        <taxon>Mycosphaerellales</taxon>
        <taxon>Mycosphaerellaceae</taxon>
        <taxon>Pseudocercospora</taxon>
    </lineage>
</organism>
<evidence type="ECO:0000256" key="1">
    <source>
        <dbReference type="ARBA" id="ARBA00023125"/>
    </source>
</evidence>
<reference evidence="5 6" key="1">
    <citation type="submission" date="2015-07" db="EMBL/GenBank/DDBJ databases">
        <title>Comparative genomics of the Sigatoka disease complex on banana suggests a link between parallel evolutionary changes in Pseudocercospora fijiensis and Pseudocercospora eumusae and increased virulence on the banana host.</title>
        <authorList>
            <person name="Chang T.-C."/>
            <person name="Salvucci A."/>
            <person name="Crous P.W."/>
            <person name="Stergiopoulos I."/>
        </authorList>
    </citation>
    <scope>NUCLEOTIDE SEQUENCE [LARGE SCALE GENOMIC DNA]</scope>
    <source>
        <strain evidence="5 6">CBS 116634</strain>
    </source>
</reference>
<dbReference type="GO" id="GO:0045944">
    <property type="term" value="P:positive regulation of transcription by RNA polymerase II"/>
    <property type="evidence" value="ECO:0007669"/>
    <property type="project" value="TreeGrafter"/>
</dbReference>
<protein>
    <recommendedName>
        <fullName evidence="4">NDT80 domain-containing protein</fullName>
    </recommendedName>
</protein>
<feature type="region of interest" description="Disordered" evidence="3">
    <location>
        <begin position="370"/>
        <end position="396"/>
    </location>
</feature>
<dbReference type="PANTHER" id="PTHR35144">
    <property type="entry name" value="MEIOSIS-SPECIFIC TRANSCRIPTION FACTOR NDT80"/>
    <property type="match status" value="1"/>
</dbReference>
<dbReference type="GO" id="GO:0000228">
    <property type="term" value="C:nuclear chromosome"/>
    <property type="evidence" value="ECO:0007669"/>
    <property type="project" value="TreeGrafter"/>
</dbReference>
<dbReference type="PANTHER" id="PTHR35144:SF2">
    <property type="entry name" value="MEIOSIS-SPECIFIC TRANSCRIPTION FACTOR NDT80"/>
    <property type="match status" value="1"/>
</dbReference>
<dbReference type="EMBL" id="LFZO01000047">
    <property type="protein sequence ID" value="KXT15928.1"/>
    <property type="molecule type" value="Genomic_DNA"/>
</dbReference>
<dbReference type="PROSITE" id="PS51517">
    <property type="entry name" value="NDT80"/>
    <property type="match status" value="1"/>
</dbReference>
<gene>
    <name evidence="5" type="ORF">AC579_1432</name>
</gene>
<comment type="caution">
    <text evidence="5">The sequence shown here is derived from an EMBL/GenBank/DDBJ whole genome shotgun (WGS) entry which is preliminary data.</text>
</comment>
<dbReference type="OrthoDB" id="2288358at2759"/>
<sequence length="702" mass="75541">MGSSVLTMEQAPILQHQLPLDHYSLSSADHDYHDQYSAHAHANAHAHAHAHAHHSAYAAGAAVDHLRRDATAPLQQPQPFTFPSSNAATATRFVADRAVASEASGYQASNNFTDSSSGSISTSPSSAAGSLAAAYTNYPHHNPCTSLASYAGAVQQPQSFVPAIYSTRVPSILDSTASGMLPPPNPGIRSPISSSTHATDRDPLATSTPFLARTQLSPGSQPGYASFQDTPRTSYALSNLSLSNQYSHSHMASPTYGSQQNDCTNFPWPNLEVQAEMTCEGQSVTPEVHAKVEKGFFMSTVDQKWTCYRRNYFSVQCHFELHPNINNGRMHLKRNNNQHTEQIQAMGMRLSAAVDGSTGKLIELIQHTPKRDQGPKSKIDIVKVPPTPSTGRNDHTVSPHGIYSVPIQAFHATGQVPGPFLPFQHSSDGSSATAATQASSMTSHYAYAATAAGGHMPSPGQNPAHTFERVQFKQATANNGKRRASQQYFHLIVELYADVRKEQNDAPQWVKVAHRVSEKIVVRGRSPSHYQNEGQNQNGRTGSSSGGSGHSYAATSSFGNISSGGFRYGSGASGTALGGGTYRTNAYGYHPSPEHSGSSASSVDGGAENDYPADSVMSDAERSDIQAHEGYRYYPGPLYEGQGLPLPKIESTARYSTEPSSWAVKYENSDTVPGAQQWPMSRFQGVDSSRGYFPQDLTTTYP</sequence>
<dbReference type="InterPro" id="IPR024061">
    <property type="entry name" value="NDT80_DNA-bd_dom"/>
</dbReference>
<evidence type="ECO:0000256" key="2">
    <source>
        <dbReference type="PROSITE-ProRule" id="PRU00850"/>
    </source>
</evidence>
<feature type="compositionally biased region" description="Low complexity" evidence="3">
    <location>
        <begin position="534"/>
        <end position="543"/>
    </location>
</feature>
<evidence type="ECO:0000259" key="4">
    <source>
        <dbReference type="PROSITE" id="PS51517"/>
    </source>
</evidence>
<keyword evidence="6" id="KW-1185">Reference proteome</keyword>
<feature type="DNA-binding region" description="NDT80" evidence="2">
    <location>
        <begin position="225"/>
        <end position="534"/>
    </location>
</feature>
<dbReference type="Pfam" id="PF05224">
    <property type="entry name" value="NDT80_PhoG"/>
    <property type="match status" value="1"/>
</dbReference>
<evidence type="ECO:0000313" key="5">
    <source>
        <dbReference type="EMBL" id="KXT15928.1"/>
    </source>
</evidence>
<dbReference type="InterPro" id="IPR052605">
    <property type="entry name" value="Fungal_trans_regulator"/>
</dbReference>
<dbReference type="InterPro" id="IPR037141">
    <property type="entry name" value="NDT80_DNA-bd_dom_sf"/>
</dbReference>
<evidence type="ECO:0000313" key="6">
    <source>
        <dbReference type="Proteomes" id="UP000073492"/>
    </source>
</evidence>
<feature type="region of interest" description="Disordered" evidence="3">
    <location>
        <begin position="175"/>
        <end position="204"/>
    </location>
</feature>
<feature type="compositionally biased region" description="Basic and acidic residues" evidence="3">
    <location>
        <begin position="370"/>
        <end position="381"/>
    </location>
</feature>
<accession>A0A139IMB4</accession>
<dbReference type="GO" id="GO:0003677">
    <property type="term" value="F:DNA binding"/>
    <property type="evidence" value="ECO:0007669"/>
    <property type="project" value="UniProtKB-KW"/>
</dbReference>
<dbReference type="GO" id="GO:0051321">
    <property type="term" value="P:meiotic cell cycle"/>
    <property type="evidence" value="ECO:0007669"/>
    <property type="project" value="TreeGrafter"/>
</dbReference>
<dbReference type="SUPFAM" id="SSF49417">
    <property type="entry name" value="p53-like transcription factors"/>
    <property type="match status" value="1"/>
</dbReference>
<dbReference type="AlphaFoldDB" id="A0A139IMB4"/>
<feature type="region of interest" description="Disordered" evidence="3">
    <location>
        <begin position="522"/>
        <end position="551"/>
    </location>
</feature>
<dbReference type="Gene3D" id="2.60.40.1390">
    <property type="entry name" value="NDT80 DNA-binding domain"/>
    <property type="match status" value="1"/>
</dbReference>